<gene>
    <name evidence="2" type="ORF">Esi_0093_0076</name>
</gene>
<evidence type="ECO:0000313" key="3">
    <source>
        <dbReference type="Proteomes" id="UP000002630"/>
    </source>
</evidence>
<dbReference type="EMBL" id="FN649757">
    <property type="protein sequence ID" value="CBN75418.1"/>
    <property type="molecule type" value="Genomic_DNA"/>
</dbReference>
<protein>
    <submittedName>
        <fullName evidence="2">Uncharacterized protein</fullName>
    </submittedName>
</protein>
<evidence type="ECO:0000313" key="2">
    <source>
        <dbReference type="EMBL" id="CBN75418.1"/>
    </source>
</evidence>
<keyword evidence="3" id="KW-1185">Reference proteome</keyword>
<sequence>MWAKEKEVRWPDPLQPVLRSWSSVHVQQAEAAPVSTSASASEQSTWSCWHEVDGVAAPLVIRGASCQRHAAIEEVANYLQLARDALDAYTGPVNAEVAKAWAILGYLYSYMGDTEKYEEYLKLSASFLIDSIEQGSTDMLPAGFAEMVHHKETAKAYSGNVDATDNGSLGAHHQHPLQINPAASEGDVFRYVAQSLIAFEQVVFEKSCENSAARRHSSDDKLCDETTGGATPLGHTPQVEEVSDAMVAGFKDGLIEFEYLQDTVDRPNVGTGIVGLLINMTLAYQKAANGDAGGALERFGQCVDVFERYPGVCRCMFWCHIAHGILGSLAAIDDSRAGGLYNRLRDVYNPSRPSSSLPAPPLEEWRGISAFCDDFQCRLTEGMIASQAFSVFSAPTHCTSNCTGSQNECEEASLQFVDEEQNSSMVSVGATPEVATGSIMDAPRTNGDKPMASNYSWELNLEPTPQTSPTVGPSLSPSHLHCKPVRGGESDTDVLNSAVVECGGGVLSGLVGQVPDVSLTSPLLGDIDGAREEIWDDTIAAADWLDVTHAMLDATDE</sequence>
<dbReference type="InParanoid" id="D8LU28"/>
<evidence type="ECO:0000256" key="1">
    <source>
        <dbReference type="SAM" id="MobiDB-lite"/>
    </source>
</evidence>
<reference evidence="2 3" key="1">
    <citation type="journal article" date="2010" name="Nature">
        <title>The Ectocarpus genome and the independent evolution of multicellularity in brown algae.</title>
        <authorList>
            <person name="Cock J.M."/>
            <person name="Sterck L."/>
            <person name="Rouze P."/>
            <person name="Scornet D."/>
            <person name="Allen A.E."/>
            <person name="Amoutzias G."/>
            <person name="Anthouard V."/>
            <person name="Artiguenave F."/>
            <person name="Aury J.M."/>
            <person name="Badger J.H."/>
            <person name="Beszteri B."/>
            <person name="Billiau K."/>
            <person name="Bonnet E."/>
            <person name="Bothwell J.H."/>
            <person name="Bowler C."/>
            <person name="Boyen C."/>
            <person name="Brownlee C."/>
            <person name="Carrano C.J."/>
            <person name="Charrier B."/>
            <person name="Cho G.Y."/>
            <person name="Coelho S.M."/>
            <person name="Collen J."/>
            <person name="Corre E."/>
            <person name="Da Silva C."/>
            <person name="Delage L."/>
            <person name="Delaroque N."/>
            <person name="Dittami S.M."/>
            <person name="Doulbeau S."/>
            <person name="Elias M."/>
            <person name="Farnham G."/>
            <person name="Gachon C.M."/>
            <person name="Gschloessl B."/>
            <person name="Heesch S."/>
            <person name="Jabbari K."/>
            <person name="Jubin C."/>
            <person name="Kawai H."/>
            <person name="Kimura K."/>
            <person name="Kloareg B."/>
            <person name="Kupper F.C."/>
            <person name="Lang D."/>
            <person name="Le Bail A."/>
            <person name="Leblanc C."/>
            <person name="Lerouge P."/>
            <person name="Lohr M."/>
            <person name="Lopez P.J."/>
            <person name="Martens C."/>
            <person name="Maumus F."/>
            <person name="Michel G."/>
            <person name="Miranda-Saavedra D."/>
            <person name="Morales J."/>
            <person name="Moreau H."/>
            <person name="Motomura T."/>
            <person name="Nagasato C."/>
            <person name="Napoli C.A."/>
            <person name="Nelson D.R."/>
            <person name="Nyvall-Collen P."/>
            <person name="Peters A.F."/>
            <person name="Pommier C."/>
            <person name="Potin P."/>
            <person name="Poulain J."/>
            <person name="Quesneville H."/>
            <person name="Read B."/>
            <person name="Rensing S.A."/>
            <person name="Ritter A."/>
            <person name="Rousvoal S."/>
            <person name="Samanta M."/>
            <person name="Samson G."/>
            <person name="Schroeder D.C."/>
            <person name="Segurens B."/>
            <person name="Strittmatter M."/>
            <person name="Tonon T."/>
            <person name="Tregear J.W."/>
            <person name="Valentin K."/>
            <person name="von Dassow P."/>
            <person name="Yamagishi T."/>
            <person name="Van de Peer Y."/>
            <person name="Wincker P."/>
        </authorList>
    </citation>
    <scope>NUCLEOTIDE SEQUENCE [LARGE SCALE GENOMIC DNA]</scope>
    <source>
        <strain evidence="3">Ec32 / CCAP1310/4</strain>
    </source>
</reference>
<dbReference type="EMBL" id="FN649171">
    <property type="protein sequence ID" value="CBN75418.1"/>
    <property type="molecule type" value="Genomic_DNA"/>
</dbReference>
<dbReference type="AlphaFoldDB" id="D8LU28"/>
<proteinExistence type="predicted"/>
<accession>D8LU28</accession>
<name>D8LU28_ECTSI</name>
<dbReference type="Proteomes" id="UP000002630">
    <property type="component" value="Linkage Group LG32"/>
</dbReference>
<feature type="region of interest" description="Disordered" evidence="1">
    <location>
        <begin position="215"/>
        <end position="236"/>
    </location>
</feature>
<organism evidence="2 3">
    <name type="scientific">Ectocarpus siliculosus</name>
    <name type="common">Brown alga</name>
    <name type="synonym">Conferva siliculosa</name>
    <dbReference type="NCBI Taxonomy" id="2880"/>
    <lineage>
        <taxon>Eukaryota</taxon>
        <taxon>Sar</taxon>
        <taxon>Stramenopiles</taxon>
        <taxon>Ochrophyta</taxon>
        <taxon>PX clade</taxon>
        <taxon>Phaeophyceae</taxon>
        <taxon>Ectocarpales</taxon>
        <taxon>Ectocarpaceae</taxon>
        <taxon>Ectocarpus</taxon>
    </lineage>
</organism>